<organism evidence="6 7">
    <name type="scientific">Terrihabitans soli</name>
    <dbReference type="NCBI Taxonomy" id="708113"/>
    <lineage>
        <taxon>Bacteria</taxon>
        <taxon>Pseudomonadati</taxon>
        <taxon>Pseudomonadota</taxon>
        <taxon>Alphaproteobacteria</taxon>
        <taxon>Hyphomicrobiales</taxon>
        <taxon>Terrihabitans</taxon>
    </lineage>
</organism>
<dbReference type="Gene3D" id="3.40.30.10">
    <property type="entry name" value="Glutaredoxin"/>
    <property type="match status" value="1"/>
</dbReference>
<dbReference type="Pfam" id="PF01323">
    <property type="entry name" value="DSBA"/>
    <property type="match status" value="1"/>
</dbReference>
<evidence type="ECO:0000313" key="7">
    <source>
        <dbReference type="Proteomes" id="UP000515317"/>
    </source>
</evidence>
<keyword evidence="1" id="KW-0732">Signal</keyword>
<dbReference type="KEGG" id="tso:IZ6_18350"/>
<dbReference type="PANTHER" id="PTHR13887:SF14">
    <property type="entry name" value="DISULFIDE BOND FORMATION PROTEIN D"/>
    <property type="match status" value="1"/>
</dbReference>
<proteinExistence type="predicted"/>
<dbReference type="EMBL" id="AP023361">
    <property type="protein sequence ID" value="BCJ91100.1"/>
    <property type="molecule type" value="Genomic_DNA"/>
</dbReference>
<gene>
    <name evidence="6" type="ORF">IZ6_18350</name>
</gene>
<dbReference type="GO" id="GO:0016491">
    <property type="term" value="F:oxidoreductase activity"/>
    <property type="evidence" value="ECO:0007669"/>
    <property type="project" value="UniProtKB-KW"/>
</dbReference>
<protein>
    <submittedName>
        <fullName evidence="6">Outer membrane protein</fullName>
    </submittedName>
</protein>
<evidence type="ECO:0000313" key="6">
    <source>
        <dbReference type="EMBL" id="BCJ91100.1"/>
    </source>
</evidence>
<evidence type="ECO:0000256" key="3">
    <source>
        <dbReference type="ARBA" id="ARBA00023157"/>
    </source>
</evidence>
<dbReference type="RefSeq" id="WP_222874772.1">
    <property type="nucleotide sequence ID" value="NZ_AP023361.1"/>
</dbReference>
<reference evidence="6 7" key="1">
    <citation type="submission" date="2020-08" db="EMBL/GenBank/DDBJ databases">
        <title>Genome sequence of Rhizobiales bacterium strain IZ6.</title>
        <authorList>
            <person name="Nakai R."/>
            <person name="Naganuma T."/>
        </authorList>
    </citation>
    <scope>NUCLEOTIDE SEQUENCE [LARGE SCALE GENOMIC DNA]</scope>
    <source>
        <strain evidence="6 7">IZ6</strain>
    </source>
</reference>
<keyword evidence="3" id="KW-1015">Disulfide bond</keyword>
<dbReference type="InterPro" id="IPR013766">
    <property type="entry name" value="Thioredoxin_domain"/>
</dbReference>
<dbReference type="PROSITE" id="PS51352">
    <property type="entry name" value="THIOREDOXIN_2"/>
    <property type="match status" value="1"/>
</dbReference>
<dbReference type="PANTHER" id="PTHR13887">
    <property type="entry name" value="GLUTATHIONE S-TRANSFERASE KAPPA"/>
    <property type="match status" value="1"/>
</dbReference>
<evidence type="ECO:0000256" key="1">
    <source>
        <dbReference type="ARBA" id="ARBA00022729"/>
    </source>
</evidence>
<dbReference type="CDD" id="cd03023">
    <property type="entry name" value="DsbA_Com1_like"/>
    <property type="match status" value="1"/>
</dbReference>
<dbReference type="Proteomes" id="UP000515317">
    <property type="component" value="Chromosome"/>
</dbReference>
<sequence>MTPLRILAIAVAALAGIGIFVLPRYLVADTAAGAGSPDRASTERIVRDYLLANPQILREVAEKLREQDEKKADEARADVFRKGASDIYDSPHQVVLGNPNGDVTLVEFFDYNCGYCKQALADTEELLKADPKLRLVLKEFPVLGQDSVDAARVAVALYSQAPDKYLEFHRRLLSAESASAEVALGIAKDVGVDTAKLSAALADPKIEQNLVAVQRLAKSLGINGTPTYVIADRVLPGVGGADTLKDLIANVRKCGEVGCS</sequence>
<keyword evidence="4" id="KW-0676">Redox-active center</keyword>
<keyword evidence="2" id="KW-0560">Oxidoreductase</keyword>
<dbReference type="SUPFAM" id="SSF52833">
    <property type="entry name" value="Thioredoxin-like"/>
    <property type="match status" value="1"/>
</dbReference>
<dbReference type="InterPro" id="IPR041205">
    <property type="entry name" value="ScsC_N"/>
</dbReference>
<dbReference type="AlphaFoldDB" id="A0A6S6QVQ1"/>
<evidence type="ECO:0000259" key="5">
    <source>
        <dbReference type="PROSITE" id="PS51352"/>
    </source>
</evidence>
<dbReference type="Pfam" id="PF18312">
    <property type="entry name" value="ScsC_N"/>
    <property type="match status" value="1"/>
</dbReference>
<evidence type="ECO:0000256" key="2">
    <source>
        <dbReference type="ARBA" id="ARBA00023002"/>
    </source>
</evidence>
<evidence type="ECO:0000256" key="4">
    <source>
        <dbReference type="ARBA" id="ARBA00023284"/>
    </source>
</evidence>
<name>A0A6S6QVQ1_9HYPH</name>
<keyword evidence="7" id="KW-1185">Reference proteome</keyword>
<dbReference type="InterPro" id="IPR036249">
    <property type="entry name" value="Thioredoxin-like_sf"/>
</dbReference>
<dbReference type="InterPro" id="IPR001853">
    <property type="entry name" value="DSBA-like_thioredoxin_dom"/>
</dbReference>
<feature type="domain" description="Thioredoxin" evidence="5">
    <location>
        <begin position="64"/>
        <end position="253"/>
    </location>
</feature>
<accession>A0A6S6QVQ1</accession>